<evidence type="ECO:0000256" key="6">
    <source>
        <dbReference type="ARBA" id="ARBA00022908"/>
    </source>
</evidence>
<evidence type="ECO:0000256" key="2">
    <source>
        <dbReference type="ARBA" id="ARBA00022723"/>
    </source>
</evidence>
<keyword evidence="3" id="KW-0255">Endonuclease</keyword>
<accession>A0AAP0B6D2</accession>
<dbReference type="InterPro" id="IPR043502">
    <property type="entry name" value="DNA/RNA_pol_sf"/>
</dbReference>
<feature type="domain" description="Integrase catalytic" evidence="12">
    <location>
        <begin position="1"/>
        <end position="130"/>
    </location>
</feature>
<dbReference type="InterPro" id="IPR039537">
    <property type="entry name" value="Retrotran_Ty1/copia-like"/>
</dbReference>
<evidence type="ECO:0000259" key="12">
    <source>
        <dbReference type="PROSITE" id="PS50994"/>
    </source>
</evidence>
<keyword evidence="10" id="KW-0511">Multifunctional enzyme</keyword>
<evidence type="ECO:0000256" key="8">
    <source>
        <dbReference type="ARBA" id="ARBA00022932"/>
    </source>
</evidence>
<dbReference type="GO" id="GO:0003676">
    <property type="term" value="F:nucleic acid binding"/>
    <property type="evidence" value="ECO:0007669"/>
    <property type="project" value="InterPro"/>
</dbReference>
<dbReference type="GO" id="GO:0016787">
    <property type="term" value="F:hydrolase activity"/>
    <property type="evidence" value="ECO:0007669"/>
    <property type="project" value="UniProtKB-KW"/>
</dbReference>
<dbReference type="GO" id="GO:0015074">
    <property type="term" value="P:DNA integration"/>
    <property type="evidence" value="ECO:0007669"/>
    <property type="project" value="UniProtKB-KW"/>
</dbReference>
<evidence type="ECO:0000256" key="3">
    <source>
        <dbReference type="ARBA" id="ARBA00022759"/>
    </source>
</evidence>
<name>A0AAP0B6D2_9ASPA</name>
<dbReference type="Pfam" id="PF25597">
    <property type="entry name" value="SH3_retrovirus"/>
    <property type="match status" value="1"/>
</dbReference>
<reference evidence="13 14" key="1">
    <citation type="journal article" date="2022" name="Nat. Plants">
        <title>Genomes of leafy and leafless Platanthera orchids illuminate the evolution of mycoheterotrophy.</title>
        <authorList>
            <person name="Li M.H."/>
            <person name="Liu K.W."/>
            <person name="Li Z."/>
            <person name="Lu H.C."/>
            <person name="Ye Q.L."/>
            <person name="Zhang D."/>
            <person name="Wang J.Y."/>
            <person name="Li Y.F."/>
            <person name="Zhong Z.M."/>
            <person name="Liu X."/>
            <person name="Yu X."/>
            <person name="Liu D.K."/>
            <person name="Tu X.D."/>
            <person name="Liu B."/>
            <person name="Hao Y."/>
            <person name="Liao X.Y."/>
            <person name="Jiang Y.T."/>
            <person name="Sun W.H."/>
            <person name="Chen J."/>
            <person name="Chen Y.Q."/>
            <person name="Ai Y."/>
            <person name="Zhai J.W."/>
            <person name="Wu S.S."/>
            <person name="Zhou Z."/>
            <person name="Hsiao Y.Y."/>
            <person name="Wu W.L."/>
            <person name="Chen Y.Y."/>
            <person name="Lin Y.F."/>
            <person name="Hsu J.L."/>
            <person name="Li C.Y."/>
            <person name="Wang Z.W."/>
            <person name="Zhao X."/>
            <person name="Zhong W.Y."/>
            <person name="Ma X.K."/>
            <person name="Ma L."/>
            <person name="Huang J."/>
            <person name="Chen G.Z."/>
            <person name="Huang M.Z."/>
            <person name="Huang L."/>
            <person name="Peng D.H."/>
            <person name="Luo Y.B."/>
            <person name="Zou S.Q."/>
            <person name="Chen S.P."/>
            <person name="Lan S."/>
            <person name="Tsai W.C."/>
            <person name="Van de Peer Y."/>
            <person name="Liu Z.J."/>
        </authorList>
    </citation>
    <scope>NUCLEOTIDE SEQUENCE [LARGE SCALE GENOMIC DNA]</scope>
    <source>
        <strain evidence="13">Lor287</strain>
    </source>
</reference>
<dbReference type="InterPro" id="IPR036397">
    <property type="entry name" value="RNaseH_sf"/>
</dbReference>
<dbReference type="GO" id="GO:0003964">
    <property type="term" value="F:RNA-directed DNA polymerase activity"/>
    <property type="evidence" value="ECO:0007669"/>
    <property type="project" value="UniProtKB-KW"/>
</dbReference>
<dbReference type="InterPro" id="IPR013103">
    <property type="entry name" value="RVT_2"/>
</dbReference>
<dbReference type="PANTHER" id="PTHR42648">
    <property type="entry name" value="TRANSPOSASE, PUTATIVE-RELATED"/>
    <property type="match status" value="1"/>
</dbReference>
<dbReference type="InterPro" id="IPR057670">
    <property type="entry name" value="SH3_retrovirus"/>
</dbReference>
<dbReference type="EMBL" id="JBBWWQ010000014">
    <property type="protein sequence ID" value="KAK8930635.1"/>
    <property type="molecule type" value="Genomic_DNA"/>
</dbReference>
<dbReference type="GO" id="GO:0006310">
    <property type="term" value="P:DNA recombination"/>
    <property type="evidence" value="ECO:0007669"/>
    <property type="project" value="UniProtKB-KW"/>
</dbReference>
<evidence type="ECO:0000256" key="4">
    <source>
        <dbReference type="ARBA" id="ARBA00022801"/>
    </source>
</evidence>
<keyword evidence="9" id="KW-0233">DNA recombination</keyword>
<evidence type="ECO:0000256" key="1">
    <source>
        <dbReference type="ARBA" id="ARBA00022722"/>
    </source>
</evidence>
<sequence length="707" mass="80733">MAWIHLLNSKSEAFSSFLKFKAQAENYTSKRIKSLRSDRGGEFTSNEFNSYCTKQGIRRELTVRASPQQNGVVERRNRSIIEMARCMMNEKNLPHGYWGEAVNSAVYLLNRAPTRALINSTPYEQWHNRKPDVSHLKVFGSLVYLLIPTQQRNKLESKGEKIILVGYSEESKAYRLYNPITCKLLIARDVIIDEEGEWEWESKVDQNPQCQLVAEPIFSVNNSEASPVQQPINFIENNLTQPSITDMFASPEPTSEASEPDSSPPPRYRTISDLYRECNMASLAIEPINYKQAIQDSHWRAAVEEEMHMINKNLTWELTELPNHKSAIGLKWLFKTKLNEDGSILKYKARLVAKGCAQKPGIDYLKTFAPVTRFESIRLLLALAVKNNYPIYQLDVKSAFLNGEIDEEIYVQQPEGFEVQEAKTKVYKLKKALYGLKQSPRAWNSKIDVTLSKLGFKKTAYEPALYSRHTQEATYITLCIYVDDLLITGSDLLGIAMLKDQLKAEFEMTDMGHVKFFLGMQITRNHLGILITQTRYIDDLIYRFGMESAKPVSTPITPGEKLMKEDGEEKVNEEEYRSLVGSLIYLTNTRPDIEFAVSKVSRFMHSPSIKHLTAAKRILRYVKGSREFGIGYSREELTDESSGLKRDKEKNVNKVLNLQGFSDSDWGAALMIGKARLGIFSSLMVCQFRGVPGSRKLLHYHLQKQSA</sequence>
<dbReference type="Pfam" id="PF07727">
    <property type="entry name" value="RVT_2"/>
    <property type="match status" value="1"/>
</dbReference>
<keyword evidence="8" id="KW-0548">Nucleotidyltransferase</keyword>
<keyword evidence="5" id="KW-0460">Magnesium</keyword>
<keyword evidence="6" id="KW-0229">DNA integration</keyword>
<dbReference type="PROSITE" id="PS50994">
    <property type="entry name" value="INTEGRASE"/>
    <property type="match status" value="1"/>
</dbReference>
<dbReference type="Proteomes" id="UP001418222">
    <property type="component" value="Unassembled WGS sequence"/>
</dbReference>
<feature type="compositionally biased region" description="Low complexity" evidence="11">
    <location>
        <begin position="250"/>
        <end position="261"/>
    </location>
</feature>
<dbReference type="Gene3D" id="3.30.420.10">
    <property type="entry name" value="Ribonuclease H-like superfamily/Ribonuclease H"/>
    <property type="match status" value="1"/>
</dbReference>
<dbReference type="SUPFAM" id="SSF53098">
    <property type="entry name" value="Ribonuclease H-like"/>
    <property type="match status" value="1"/>
</dbReference>
<keyword evidence="2" id="KW-0479">Metal-binding</keyword>
<evidence type="ECO:0000313" key="14">
    <source>
        <dbReference type="Proteomes" id="UP001418222"/>
    </source>
</evidence>
<dbReference type="InterPro" id="IPR001584">
    <property type="entry name" value="Integrase_cat-core"/>
</dbReference>
<evidence type="ECO:0000256" key="9">
    <source>
        <dbReference type="ARBA" id="ARBA00023172"/>
    </source>
</evidence>
<dbReference type="InterPro" id="IPR012337">
    <property type="entry name" value="RNaseH-like_sf"/>
</dbReference>
<evidence type="ECO:0000313" key="13">
    <source>
        <dbReference type="EMBL" id="KAK8930635.1"/>
    </source>
</evidence>
<dbReference type="AlphaFoldDB" id="A0AAP0B6D2"/>
<keyword evidence="8" id="KW-0239">DNA-directed DNA polymerase</keyword>
<dbReference type="GO" id="GO:0004519">
    <property type="term" value="F:endonuclease activity"/>
    <property type="evidence" value="ECO:0007669"/>
    <property type="project" value="UniProtKB-KW"/>
</dbReference>
<protein>
    <recommendedName>
        <fullName evidence="12">Integrase catalytic domain-containing protein</fullName>
    </recommendedName>
</protein>
<keyword evidence="8" id="KW-0808">Transferase</keyword>
<organism evidence="13 14">
    <name type="scientific">Platanthera zijinensis</name>
    <dbReference type="NCBI Taxonomy" id="2320716"/>
    <lineage>
        <taxon>Eukaryota</taxon>
        <taxon>Viridiplantae</taxon>
        <taxon>Streptophyta</taxon>
        <taxon>Embryophyta</taxon>
        <taxon>Tracheophyta</taxon>
        <taxon>Spermatophyta</taxon>
        <taxon>Magnoliopsida</taxon>
        <taxon>Liliopsida</taxon>
        <taxon>Asparagales</taxon>
        <taxon>Orchidaceae</taxon>
        <taxon>Orchidoideae</taxon>
        <taxon>Orchideae</taxon>
        <taxon>Orchidinae</taxon>
        <taxon>Platanthera</taxon>
    </lineage>
</organism>
<evidence type="ECO:0000256" key="7">
    <source>
        <dbReference type="ARBA" id="ARBA00022918"/>
    </source>
</evidence>
<gene>
    <name evidence="13" type="ORF">KSP39_PZI017057</name>
</gene>
<dbReference type="GO" id="GO:0003887">
    <property type="term" value="F:DNA-directed DNA polymerase activity"/>
    <property type="evidence" value="ECO:0007669"/>
    <property type="project" value="UniProtKB-KW"/>
</dbReference>
<evidence type="ECO:0000256" key="11">
    <source>
        <dbReference type="SAM" id="MobiDB-lite"/>
    </source>
</evidence>
<keyword evidence="1" id="KW-0540">Nuclease</keyword>
<evidence type="ECO:0000256" key="5">
    <source>
        <dbReference type="ARBA" id="ARBA00022842"/>
    </source>
</evidence>
<dbReference type="SUPFAM" id="SSF56672">
    <property type="entry name" value="DNA/RNA polymerases"/>
    <property type="match status" value="1"/>
</dbReference>
<feature type="region of interest" description="Disordered" evidence="11">
    <location>
        <begin position="245"/>
        <end position="266"/>
    </location>
</feature>
<dbReference type="PANTHER" id="PTHR42648:SF11">
    <property type="entry name" value="TRANSPOSON TY4-P GAG-POL POLYPROTEIN"/>
    <property type="match status" value="1"/>
</dbReference>
<comment type="caution">
    <text evidence="13">The sequence shown here is derived from an EMBL/GenBank/DDBJ whole genome shotgun (WGS) entry which is preliminary data.</text>
</comment>
<proteinExistence type="predicted"/>
<keyword evidence="7" id="KW-0695">RNA-directed DNA polymerase</keyword>
<dbReference type="GO" id="GO:0046872">
    <property type="term" value="F:metal ion binding"/>
    <property type="evidence" value="ECO:0007669"/>
    <property type="project" value="UniProtKB-KW"/>
</dbReference>
<evidence type="ECO:0000256" key="10">
    <source>
        <dbReference type="ARBA" id="ARBA00023268"/>
    </source>
</evidence>
<keyword evidence="14" id="KW-1185">Reference proteome</keyword>
<keyword evidence="4" id="KW-0378">Hydrolase</keyword>